<accession>A0ABM1SIS1</accession>
<dbReference type="InterPro" id="IPR015615">
    <property type="entry name" value="TGF-beta-rel"/>
</dbReference>
<sequence>MSPSRRVLSVAFLLLLFMYLPRTALSRSVTSSYHPPDNGNDTNALNKLLQVFGMEHPGRRERHAAPPQFMLDLYNAIADSRGEVTRTANPYSAKIIRSFPDKDLDNPLHFYFNMTSNVPKNERILEAELHVYKVKPKPKTEESHQDPRSHLLEVQVYQIMLPETISKKERNKLLATRRISVHSVGWEVFYVKPAVLEWLQGKSPNLGFLVTARTMTGERVRNGVLRFAKRHQHHVNKQPILVLFNDDSTPRENIQLPDAKSWGMC</sequence>
<evidence type="ECO:0000256" key="5">
    <source>
        <dbReference type="ARBA" id="ARBA00023157"/>
    </source>
</evidence>
<keyword evidence="4" id="KW-0339">Growth factor</keyword>
<evidence type="ECO:0000256" key="4">
    <source>
        <dbReference type="ARBA" id="ARBA00023030"/>
    </source>
</evidence>
<feature type="domain" description="TGF-beta propeptide" evidence="7">
    <location>
        <begin position="47"/>
        <end position="244"/>
    </location>
</feature>
<dbReference type="Pfam" id="PF00688">
    <property type="entry name" value="TGFb_propeptide"/>
    <property type="match status" value="1"/>
</dbReference>
<evidence type="ECO:0000313" key="9">
    <source>
        <dbReference type="RefSeq" id="XP_022243526.1"/>
    </source>
</evidence>
<protein>
    <submittedName>
        <fullName evidence="9">Bone morphogenetic protein 2-like isoform X1</fullName>
    </submittedName>
</protein>
<dbReference type="PANTHER" id="PTHR11848:SF308">
    <property type="entry name" value="BMP-LIKE PROTEIN UNC-129"/>
    <property type="match status" value="1"/>
</dbReference>
<keyword evidence="8" id="KW-1185">Reference proteome</keyword>
<comment type="subcellular location">
    <subcellularLocation>
        <location evidence="1">Secreted</location>
    </subcellularLocation>
</comment>
<reference evidence="9" key="1">
    <citation type="submission" date="2025-08" db="UniProtKB">
        <authorList>
            <consortium name="RefSeq"/>
        </authorList>
    </citation>
    <scope>IDENTIFICATION</scope>
    <source>
        <tissue evidence="9">Muscle</tissue>
    </source>
</reference>
<evidence type="ECO:0000256" key="1">
    <source>
        <dbReference type="ARBA" id="ARBA00004613"/>
    </source>
</evidence>
<dbReference type="RefSeq" id="XP_022243526.1">
    <property type="nucleotide sequence ID" value="XM_022387818.1"/>
</dbReference>
<evidence type="ECO:0000313" key="8">
    <source>
        <dbReference type="Proteomes" id="UP000694941"/>
    </source>
</evidence>
<evidence type="ECO:0000259" key="7">
    <source>
        <dbReference type="Pfam" id="PF00688"/>
    </source>
</evidence>
<evidence type="ECO:0000256" key="6">
    <source>
        <dbReference type="SAM" id="SignalP"/>
    </source>
</evidence>
<name>A0ABM1SIS1_LIMPO</name>
<dbReference type="Gene3D" id="2.60.120.970">
    <property type="match status" value="1"/>
</dbReference>
<feature type="chain" id="PRO_5046843425" evidence="6">
    <location>
        <begin position="27"/>
        <end position="265"/>
    </location>
</feature>
<evidence type="ECO:0000256" key="2">
    <source>
        <dbReference type="ARBA" id="ARBA00006656"/>
    </source>
</evidence>
<keyword evidence="5" id="KW-1015">Disulfide bond</keyword>
<keyword evidence="3" id="KW-0964">Secreted</keyword>
<evidence type="ECO:0000256" key="3">
    <source>
        <dbReference type="ARBA" id="ARBA00022525"/>
    </source>
</evidence>
<organism evidence="8 9">
    <name type="scientific">Limulus polyphemus</name>
    <name type="common">Atlantic horseshoe crab</name>
    <dbReference type="NCBI Taxonomy" id="6850"/>
    <lineage>
        <taxon>Eukaryota</taxon>
        <taxon>Metazoa</taxon>
        <taxon>Ecdysozoa</taxon>
        <taxon>Arthropoda</taxon>
        <taxon>Chelicerata</taxon>
        <taxon>Merostomata</taxon>
        <taxon>Xiphosura</taxon>
        <taxon>Limulidae</taxon>
        <taxon>Limulus</taxon>
    </lineage>
</organism>
<dbReference type="GeneID" id="106461012"/>
<dbReference type="InterPro" id="IPR001111">
    <property type="entry name" value="TGF-b_propeptide"/>
</dbReference>
<keyword evidence="6" id="KW-0732">Signal</keyword>
<dbReference type="Proteomes" id="UP000694941">
    <property type="component" value="Unplaced"/>
</dbReference>
<gene>
    <name evidence="9" type="primary">LOC106461012</name>
</gene>
<proteinExistence type="inferred from homology"/>
<comment type="similarity">
    <text evidence="2">Belongs to the TGF-beta family.</text>
</comment>
<feature type="signal peptide" evidence="6">
    <location>
        <begin position="1"/>
        <end position="26"/>
    </location>
</feature>
<dbReference type="PANTHER" id="PTHR11848">
    <property type="entry name" value="TGF-BETA FAMILY"/>
    <property type="match status" value="1"/>
</dbReference>